<dbReference type="Pfam" id="PF03009">
    <property type="entry name" value="GDPD"/>
    <property type="match status" value="1"/>
</dbReference>
<dbReference type="Proteomes" id="UP001501126">
    <property type="component" value="Unassembled WGS sequence"/>
</dbReference>
<proteinExistence type="predicted"/>
<evidence type="ECO:0000313" key="3">
    <source>
        <dbReference type="Proteomes" id="UP001501126"/>
    </source>
</evidence>
<dbReference type="PANTHER" id="PTHR46211">
    <property type="entry name" value="GLYCEROPHOSPHORYL DIESTER PHOSPHODIESTERASE"/>
    <property type="match status" value="1"/>
</dbReference>
<dbReference type="InterPro" id="IPR030395">
    <property type="entry name" value="GP_PDE_dom"/>
</dbReference>
<keyword evidence="3" id="KW-1185">Reference proteome</keyword>
<sequence length="269" mass="30712">METKNIDWQGHRGARGLMPENTVAGFLKALEFPVTTLELDVVISKDGKVIVSHEPWFSSEICSVDNGDSIRIYDLTADEIATIDCGSKIHQRFPQQQKLFTSKPVLEEVVHAVASYCEENNRPPPNFNIELKSMPEWYTIFVPEPPIFTAIVLSEIDRLEISERTTIQSFDPDILNEVFKTKPLVKTAFLVENLKDKRNLFPVLSQQPDIYSPHYSLLNKQEVKEMHKKGMKVIPWTVNDLPTMRALITMHVDGIITDYPNLITKVVHP</sequence>
<organism evidence="2 3">
    <name type="scientific">Wandonia haliotis</name>
    <dbReference type="NCBI Taxonomy" id="574963"/>
    <lineage>
        <taxon>Bacteria</taxon>
        <taxon>Pseudomonadati</taxon>
        <taxon>Bacteroidota</taxon>
        <taxon>Flavobacteriia</taxon>
        <taxon>Flavobacteriales</taxon>
        <taxon>Crocinitomicaceae</taxon>
        <taxon>Wandonia</taxon>
    </lineage>
</organism>
<comment type="caution">
    <text evidence="2">The sequence shown here is derived from an EMBL/GenBank/DDBJ whole genome shotgun (WGS) entry which is preliminary data.</text>
</comment>
<protein>
    <submittedName>
        <fullName evidence="2">Glycerophosphodiester phosphodiesterase family protein</fullName>
    </submittedName>
</protein>
<feature type="domain" description="GP-PDE" evidence="1">
    <location>
        <begin position="6"/>
        <end position="267"/>
    </location>
</feature>
<dbReference type="InterPro" id="IPR017946">
    <property type="entry name" value="PLC-like_Pdiesterase_TIM-brl"/>
</dbReference>
<evidence type="ECO:0000313" key="2">
    <source>
        <dbReference type="EMBL" id="GAA0874785.1"/>
    </source>
</evidence>
<dbReference type="EMBL" id="BAAAFH010000006">
    <property type="protein sequence ID" value="GAA0874785.1"/>
    <property type="molecule type" value="Genomic_DNA"/>
</dbReference>
<dbReference type="Gene3D" id="3.20.20.190">
    <property type="entry name" value="Phosphatidylinositol (PI) phosphodiesterase"/>
    <property type="match status" value="1"/>
</dbReference>
<gene>
    <name evidence="2" type="ORF">GCM10009118_11930</name>
</gene>
<reference evidence="2 3" key="1">
    <citation type="journal article" date="2019" name="Int. J. Syst. Evol. Microbiol.">
        <title>The Global Catalogue of Microorganisms (GCM) 10K type strain sequencing project: providing services to taxonomists for standard genome sequencing and annotation.</title>
        <authorList>
            <consortium name="The Broad Institute Genomics Platform"/>
            <consortium name="The Broad Institute Genome Sequencing Center for Infectious Disease"/>
            <person name="Wu L."/>
            <person name="Ma J."/>
        </authorList>
    </citation>
    <scope>NUCLEOTIDE SEQUENCE [LARGE SCALE GENOMIC DNA]</scope>
    <source>
        <strain evidence="2 3">JCM 16083</strain>
    </source>
</reference>
<dbReference type="SUPFAM" id="SSF51695">
    <property type="entry name" value="PLC-like phosphodiesterases"/>
    <property type="match status" value="1"/>
</dbReference>
<accession>A0ABN1MN93</accession>
<dbReference type="PROSITE" id="PS51704">
    <property type="entry name" value="GP_PDE"/>
    <property type="match status" value="1"/>
</dbReference>
<evidence type="ECO:0000259" key="1">
    <source>
        <dbReference type="PROSITE" id="PS51704"/>
    </source>
</evidence>
<name>A0ABN1MN93_9FLAO</name>
<dbReference type="PANTHER" id="PTHR46211:SF14">
    <property type="entry name" value="GLYCEROPHOSPHODIESTER PHOSPHODIESTERASE"/>
    <property type="match status" value="1"/>
</dbReference>